<keyword evidence="12" id="KW-0693">Viral RNA replication</keyword>
<evidence type="ECO:0000256" key="9">
    <source>
        <dbReference type="ARBA" id="ARBA00022807"/>
    </source>
</evidence>
<evidence type="ECO:0000256" key="1">
    <source>
        <dbReference type="ARBA" id="ARBA00004328"/>
    </source>
</evidence>
<dbReference type="GO" id="GO:0039694">
    <property type="term" value="P:viral RNA genome replication"/>
    <property type="evidence" value="ECO:0007669"/>
    <property type="project" value="InterPro"/>
</dbReference>
<comment type="subcellular location">
    <subcellularLocation>
        <location evidence="1">Virion</location>
    </subcellularLocation>
</comment>
<dbReference type="GO" id="GO:0006351">
    <property type="term" value="P:DNA-templated transcription"/>
    <property type="evidence" value="ECO:0007669"/>
    <property type="project" value="InterPro"/>
</dbReference>
<keyword evidence="11" id="KW-0946">Virion</keyword>
<dbReference type="InterPro" id="IPR014759">
    <property type="entry name" value="Helicase_SF3_ssRNA_vir"/>
</dbReference>
<evidence type="ECO:0000259" key="16">
    <source>
        <dbReference type="PROSITE" id="PS51874"/>
    </source>
</evidence>
<evidence type="ECO:0000256" key="10">
    <source>
        <dbReference type="ARBA" id="ARBA00022840"/>
    </source>
</evidence>
<dbReference type="InterPro" id="IPR043504">
    <property type="entry name" value="Peptidase_S1_PA_chymotrypsin"/>
</dbReference>
<keyword evidence="8" id="KW-0347">Helicase</keyword>
<keyword evidence="9" id="KW-0788">Thiol protease</keyword>
<dbReference type="Gene3D" id="2.60.120.20">
    <property type="match status" value="1"/>
</dbReference>
<dbReference type="EMBL" id="MN035190">
    <property type="protein sequence ID" value="QDH90022.1"/>
    <property type="molecule type" value="Genomic_RNA"/>
</dbReference>
<evidence type="ECO:0000256" key="6">
    <source>
        <dbReference type="ARBA" id="ARBA00022741"/>
    </source>
</evidence>
<keyword evidence="3" id="KW-0645">Protease</keyword>
<dbReference type="InterPro" id="IPR001205">
    <property type="entry name" value="RNA-dir_pol_C"/>
</dbReference>
<dbReference type="Pfam" id="PF00680">
    <property type="entry name" value="RdRP_1"/>
    <property type="match status" value="1"/>
</dbReference>
<organism evidence="17">
    <name type="scientific">Picornavirales sp</name>
    <dbReference type="NCBI Taxonomy" id="1955153"/>
    <lineage>
        <taxon>Viruses</taxon>
        <taxon>Riboviria</taxon>
        <taxon>Orthornavirae</taxon>
        <taxon>Pisuviricota</taxon>
        <taxon>Pisoniviricetes</taxon>
        <taxon>Picornavirales</taxon>
    </lineage>
</organism>
<dbReference type="InterPro" id="IPR029053">
    <property type="entry name" value="Viral_coat"/>
</dbReference>
<keyword evidence="6" id="KW-0547">Nucleotide-binding</keyword>
<dbReference type="SUPFAM" id="SSF50494">
    <property type="entry name" value="Trypsin-like serine proteases"/>
    <property type="match status" value="1"/>
</dbReference>
<feature type="domain" description="RdRp catalytic" evidence="14">
    <location>
        <begin position="1681"/>
        <end position="1815"/>
    </location>
</feature>
<dbReference type="GO" id="GO:0005524">
    <property type="term" value="F:ATP binding"/>
    <property type="evidence" value="ECO:0007669"/>
    <property type="project" value="UniProtKB-KW"/>
</dbReference>
<evidence type="ECO:0000256" key="11">
    <source>
        <dbReference type="ARBA" id="ARBA00022844"/>
    </source>
</evidence>
<dbReference type="GO" id="GO:0003968">
    <property type="term" value="F:RNA-directed RNA polymerase activity"/>
    <property type="evidence" value="ECO:0007669"/>
    <property type="project" value="UniProtKB-KW"/>
</dbReference>
<evidence type="ECO:0000256" key="4">
    <source>
        <dbReference type="ARBA" id="ARBA00022679"/>
    </source>
</evidence>
<feature type="region of interest" description="Disordered" evidence="13">
    <location>
        <begin position="739"/>
        <end position="759"/>
    </location>
</feature>
<dbReference type="GO" id="GO:0003723">
    <property type="term" value="F:RNA binding"/>
    <property type="evidence" value="ECO:0007669"/>
    <property type="project" value="InterPro"/>
</dbReference>
<evidence type="ECO:0000256" key="2">
    <source>
        <dbReference type="ARBA" id="ARBA00022484"/>
    </source>
</evidence>
<accession>A0A514D8T6</accession>
<dbReference type="SUPFAM" id="SSF56672">
    <property type="entry name" value="DNA/RNA polymerases"/>
    <property type="match status" value="1"/>
</dbReference>
<dbReference type="InterPro" id="IPR009003">
    <property type="entry name" value="Peptidase_S1_PA"/>
</dbReference>
<evidence type="ECO:0000256" key="3">
    <source>
        <dbReference type="ARBA" id="ARBA00022670"/>
    </source>
</evidence>
<dbReference type="InterPro" id="IPR000605">
    <property type="entry name" value="Helicase_SF3_ssDNA/RNA_vir"/>
</dbReference>
<evidence type="ECO:0000256" key="5">
    <source>
        <dbReference type="ARBA" id="ARBA00022695"/>
    </source>
</evidence>
<keyword evidence="10" id="KW-0067">ATP-binding</keyword>
<dbReference type="Gene3D" id="2.40.10.10">
    <property type="entry name" value="Trypsin-like serine proteases"/>
    <property type="match status" value="1"/>
</dbReference>
<dbReference type="GO" id="GO:0044423">
    <property type="term" value="C:virion component"/>
    <property type="evidence" value="ECO:0007669"/>
    <property type="project" value="UniProtKB-KW"/>
</dbReference>
<evidence type="ECO:0000256" key="8">
    <source>
        <dbReference type="ARBA" id="ARBA00022806"/>
    </source>
</evidence>
<dbReference type="SUPFAM" id="SSF88633">
    <property type="entry name" value="Positive stranded ssRNA viruses"/>
    <property type="match status" value="1"/>
</dbReference>
<keyword evidence="5" id="KW-0548">Nucleotidyltransferase</keyword>
<keyword evidence="4" id="KW-0808">Transferase</keyword>
<evidence type="ECO:0000256" key="7">
    <source>
        <dbReference type="ARBA" id="ARBA00022801"/>
    </source>
</evidence>
<dbReference type="InterPro" id="IPR043128">
    <property type="entry name" value="Rev_trsase/Diguanyl_cyclase"/>
</dbReference>
<dbReference type="PROSITE" id="PS51218">
    <property type="entry name" value="SF3_HELICASE_2"/>
    <property type="match status" value="1"/>
</dbReference>
<dbReference type="GO" id="GO:0006508">
    <property type="term" value="P:proteolysis"/>
    <property type="evidence" value="ECO:0007669"/>
    <property type="project" value="UniProtKB-KW"/>
</dbReference>
<dbReference type="PROSITE" id="PS50507">
    <property type="entry name" value="RDRP_SSRNA_POS"/>
    <property type="match status" value="1"/>
</dbReference>
<dbReference type="GO" id="GO:0004197">
    <property type="term" value="F:cysteine-type endopeptidase activity"/>
    <property type="evidence" value="ECO:0007669"/>
    <property type="project" value="InterPro"/>
</dbReference>
<dbReference type="InterPro" id="IPR007094">
    <property type="entry name" value="RNA-dir_pol_PSvirus"/>
</dbReference>
<evidence type="ECO:0000259" key="14">
    <source>
        <dbReference type="PROSITE" id="PS50507"/>
    </source>
</evidence>
<gene>
    <name evidence="17" type="ORF">H4RhizoLitter2133_000001</name>
</gene>
<reference evidence="17" key="1">
    <citation type="submission" date="2019-05" db="EMBL/GenBank/DDBJ databases">
        <title>Metatranscriptomic reconstruction reveals RNA viruses with the potential to shape carbon cycling in soil.</title>
        <authorList>
            <person name="Starr E.P."/>
            <person name="Nuccio E."/>
            <person name="Pett-Ridge J."/>
            <person name="Banfield J.F."/>
            <person name="Firestone M.K."/>
        </authorList>
    </citation>
    <scope>NUCLEOTIDE SEQUENCE</scope>
    <source>
        <strain evidence="17">H4_Rhizo_Litter_21_scaffold_33</strain>
    </source>
</reference>
<dbReference type="Gene3D" id="3.30.70.270">
    <property type="match status" value="1"/>
</dbReference>
<dbReference type="Gene3D" id="1.20.960.20">
    <property type="match status" value="1"/>
</dbReference>
<keyword evidence="2 17" id="KW-0696">RNA-directed RNA polymerase</keyword>
<dbReference type="PROSITE" id="PS51874">
    <property type="entry name" value="PCV_3C_PRO"/>
    <property type="match status" value="1"/>
</dbReference>
<dbReference type="GO" id="GO:0003724">
    <property type="term" value="F:RNA helicase activity"/>
    <property type="evidence" value="ECO:0007669"/>
    <property type="project" value="InterPro"/>
</dbReference>
<name>A0A514D8T6_9VIRU</name>
<feature type="domain" description="SF3 helicase" evidence="15">
    <location>
        <begin position="609"/>
        <end position="791"/>
    </location>
</feature>
<sequence length="2596" mass="294446">MYEIPYKPEDPDCVEFKKRVLNLVQTLTAFDAPPSTITCKAVLDEKMWFEPEPLFEDIADHNLTEIANIKWYDPPQETHICIERVEDINERWKDFGPPVTKCSNFMMMDGVQAIIPTRESDIIPTFDYDVTLGPFIMHDTYLLASVMLAKYGWLMIVSNNLTNLPELPCPLWQLVADLFAINDLTNILKTVSNQVYPTNKEYIQSRIAAQDAALILDVNAPMKKMHAQMEPVSSPVTSDLEILFDTEVKPGEISNLIDHINKLADLCDASQIPLSHILTFITSEKAQRGDADFRAQMFGMKEAVDKAANIQKEFSQNMKNISSDLRTTVDSLNATLATATTRITNSAQATTQNMSDLLKENINVTHTFSFGMPSAANWEDIVFHVSWLVLIVRSKDALDTSLLITMMATHHHAFSKILGMKDLPIISTITNWILRLLVRLGFRDAPEGEMTSQGDDDIAKDTQNVFQSIYHTIRYTAGLEKFSPNQMGQLKAVSVLSHGINDLKKFIMFIIECLGEFVSFAGKELFGVDIVLNDTQKLKKEMHDWEEQVHIFLARDTFTLVTMHKDVAEDALKLVDVGNCLLRRAEIAKLDAKDLTAFRTFLTGVNNIKQLALDTRSRIQERKAPLYIEVAGAPNCGKTAFIDFICEEFLIQMKIPFTSDMRYTKPKQENANFWSNYVQQPIIILDEFMQSLDPEKRDMERMEIINLVNDAVMVTDQNINELKGRVPMTSSLICSSTNAMPEAKTEGQNSNKNNEDKHTKMTSIDAYRRRKGLFVVVKVAKQFYSIDSTGKPFIDQAKTGGKISKDVWLISLVNPLTEAVYQADLTWDQFLPYLHEAIAKYKNASGSAWKSILEAHGVKNATVPNYVAPIFQQYDTIADRLWKKKEYRKPDSVETVGVELINYASYPAGLFNSPLGFAQMEAEEVERTVRPRSGPTLTPIQIAISERQALRKKIEANNIALQNAIRSGDRFQVEQEIIAIAETMADLTQMDEHERKDFIERMIVTHGYHTAMNDAVAKGKIRGFLSKLDATTSKFFSDHPILRGLLVTAGSVLVVRSVLGGFESIKGFVPSSVTSAFSRITNIFTNRHERAVILTENHTQSEHSKSSSDAYVAPRIVTPYRQVETLNAPTQNTPGAKQYYAQGGSDPERVKMYRTYAPNMAHFTLQFANEKKLGIRGMFVSNTMFMTAKHIYDAADAMYPGVEYKSLIHRDCFGTHEEEDVTKNILKVSALKDTDVVVVVFKTPYPGIRDIRKHFIKDADLTGDFSDYVGMISRESDYVLAFLVGQEAKLETGMEYSHSTTQQDIIVAKGLTMKLRTQDGDCGNPYICFNTRFQRHLIGIHVAGGGTAGRSGCAIVTQEMLAALALHQIDNTPAIKQSEDRTRGMTSQSRVGNELFFESKNALRSAYIDPSIEPRDDLVFPPDMHVIGRVQPDMMHRMPHKSQIQPSEVAPFLGPYITRPARLAPDKVRNIYPLQNALNKQHVDRSKDEWDWDLLRDCARHVGNLIPNDVAARVLTVEESINGVETFTFTGAMDLNTSMGFPYYAEPIPVENVHMMSQRSKKIAHVVTDSRGKRQPVGRFKERIKQRIAYVNGQDDAYLETIFVDNLKDERVKLAKAEAGKTRNFNCPPADYTVVMRMYFQAFAENFMRNHVTAESCLGINPDSQEWKMMWEHAKSVGIDPNCFAGDHSEYDARLRAILLYYILLEVINPWYARGGATEAEQKAREKLYEDLVHHKHLVIDVIYALLNGNPSGTPLTAILNTLANMILMRYIFVKCGKRATGVTPAISAFDKLVRLKAFGDDNFSMVNRSIPWFNLHTVQEEFAKISMSYTDALKRADAPPYIPKEEITFLKRRFREVGSDVFAPLEFSVIEEMVKWVRKTKVNFNPKKACELNCKVALSYCYAHGRAVADNYAQTLNRAMVAAHLFPITPNYTQWYDDFFAGRLSDRPHADKDPLEGSIERILMHAQMDPPRPVESDAERRMHCDQMRNWHELDKWDPIPDGQNRHTFSYCDHGWYPEFRYPFISGMSISDRTNWYDLVHPDDATLFNKDAHPRMLIWEDHIDKQIEVGTHKKMENDWSTPLKPVKMHSQMEKPDHDPVTNYCAKFWNDHTEATAETIQEYWNYYPEADANEITQLFNKSKGEEDSYEYEDDRWSNWSWDGETEDVGPYEEEYDVNIAPLFEIPEPMHCQMAPPIIVEESIHDIAFECETAIMKHIIEEEGLSNYLRLRMHTQMEKLADSRSKSKSSDEADKIVNGGVVSNTIRIAALIADGARYIPAVGLVATAAAPALHALARFTKYMGWDKPTSTQISNRTVGTYMSSINYGAGLDNGDILSIYPTNRATKGDSFTRQSTDELSVIERITHSSYMKTVIFTTITAAGTIIMKLPVCPWYCPVLFSGSHSPSHLTLVQSMFQHWRGSMKYRFYFVTARFAVARVRFAWLPSYGDAPIAVSDSEGDYISEDVLVEGNTIYEISIPYLQPKPYSDCEFVGNDTITSDNTNGVLLVSVSSPVVSIEASGVHTPIYMNVFYSGGEDMSFIMPSDRFYAKELVPPPVANLKCTHKWRKLPLIKTIRRLFLPKQRSRASLIHKLKLLFQ</sequence>
<evidence type="ECO:0000256" key="12">
    <source>
        <dbReference type="ARBA" id="ARBA00022953"/>
    </source>
</evidence>
<dbReference type="InterPro" id="IPR044067">
    <property type="entry name" value="PCV_3C_PRO"/>
</dbReference>
<dbReference type="Pfam" id="PF00910">
    <property type="entry name" value="RNA_helicase"/>
    <property type="match status" value="1"/>
</dbReference>
<proteinExistence type="predicted"/>
<keyword evidence="7" id="KW-0378">Hydrolase</keyword>
<evidence type="ECO:0000313" key="17">
    <source>
        <dbReference type="EMBL" id="QDH90022.1"/>
    </source>
</evidence>
<evidence type="ECO:0000259" key="15">
    <source>
        <dbReference type="PROSITE" id="PS51218"/>
    </source>
</evidence>
<dbReference type="InterPro" id="IPR043502">
    <property type="entry name" value="DNA/RNA_pol_sf"/>
</dbReference>
<protein>
    <submittedName>
        <fullName evidence="17">RNA-dependent RNA polymerase</fullName>
    </submittedName>
</protein>
<feature type="domain" description="Peptidase C3" evidence="16">
    <location>
        <begin position="1146"/>
        <end position="1361"/>
    </location>
</feature>
<evidence type="ECO:0000256" key="13">
    <source>
        <dbReference type="SAM" id="MobiDB-lite"/>
    </source>
</evidence>